<keyword evidence="1" id="KW-0614">Plasmid</keyword>
<proteinExistence type="predicted"/>
<dbReference type="EMBL" id="CP000810">
    <property type="protein sequence ID" value="ACB54637.1"/>
    <property type="molecule type" value="Genomic_DNA"/>
</dbReference>
<reference evidence="1 2" key="1">
    <citation type="journal article" date="2008" name="Proc. Natl. Acad. Sci. U.S.A.">
        <title>The genome of Cyanothece 51142, a unicellular diazotrophic cyanobacterium important in the marine nitrogen cycle.</title>
        <authorList>
            <person name="Welsh E.A."/>
            <person name="Liberton M."/>
            <person name="Stoeckel J."/>
            <person name="Loh T."/>
            <person name="Elvitigala T."/>
            <person name="Wang C."/>
            <person name="Wollam A."/>
            <person name="Fulton R.S."/>
            <person name="Clifton S.W."/>
            <person name="Jacobs J.M."/>
            <person name="Aurora R."/>
            <person name="Ghosh B.K."/>
            <person name="Sherman L.A."/>
            <person name="Smith R.D."/>
            <person name="Wilson R.K."/>
            <person name="Pakrasi H.B."/>
        </authorList>
    </citation>
    <scope>NUCLEOTIDE SEQUENCE [LARGE SCALE GENOMIC DNA]</scope>
    <source>
        <strain evidence="2">ATCC 51142 / BH68</strain>
        <plasmid evidence="2">C</plasmid>
    </source>
</reference>
<evidence type="ECO:0000313" key="1">
    <source>
        <dbReference type="EMBL" id="ACB54637.1"/>
    </source>
</evidence>
<dbReference type="AlphaFoldDB" id="B1X3C6"/>
<gene>
    <name evidence="1" type="ordered locus">cce_5291</name>
</gene>
<protein>
    <submittedName>
        <fullName evidence="1">Uncharacterized protein</fullName>
    </submittedName>
</protein>
<evidence type="ECO:0000313" key="2">
    <source>
        <dbReference type="Proteomes" id="UP000001203"/>
    </source>
</evidence>
<geneLocation type="plasmid" evidence="2">
    <name>C</name>
</geneLocation>
<sequence>MVKLRLENLERTRFNCCKKKMNQRELSEKEFNQYHDLNKVKESLKLFVKHNSIFENSYQDEDEIWRDYKTNIESLEIEEISIEYKEESAECTAAFQPEVTSGWVGGNINYNDITCYDFVASFSVDLTIEFDYYLGPNYTQKASFKKNSKDSVTVCFTFDEDFDFKLEWWEFENSYLGDPEYEKAYDLLVDWLSFSTS</sequence>
<dbReference type="Proteomes" id="UP000001203">
    <property type="component" value="Plasmid pC"/>
</dbReference>
<keyword evidence="2" id="KW-1185">Reference proteome</keyword>
<organism evidence="1 2">
    <name type="scientific">Crocosphaera subtropica (strain ATCC 51142 / BH68)</name>
    <name type="common">Cyanothece sp. (strain ATCC 51142)</name>
    <dbReference type="NCBI Taxonomy" id="43989"/>
    <lineage>
        <taxon>Bacteria</taxon>
        <taxon>Bacillati</taxon>
        <taxon>Cyanobacteriota</taxon>
        <taxon>Cyanophyceae</taxon>
        <taxon>Oscillatoriophycideae</taxon>
        <taxon>Chroococcales</taxon>
        <taxon>Aphanothecaceae</taxon>
        <taxon>Crocosphaera</taxon>
        <taxon>Crocosphaera subtropica</taxon>
    </lineage>
</organism>
<name>B1X3C6_CROS5</name>
<dbReference type="HOGENOM" id="CLU_1382121_0_0_3"/>
<accession>B1X3C6</accession>
<dbReference type="KEGG" id="cyt:cce_5291"/>